<dbReference type="EMBL" id="JBHUDO010000001">
    <property type="protein sequence ID" value="MFD1644064.1"/>
    <property type="molecule type" value="Genomic_DNA"/>
</dbReference>
<keyword evidence="1" id="KW-1133">Transmembrane helix</keyword>
<dbReference type="RefSeq" id="WP_256399347.1">
    <property type="nucleotide sequence ID" value="NZ_JANHJR010000002.1"/>
</dbReference>
<keyword evidence="1" id="KW-0472">Membrane</keyword>
<keyword evidence="1" id="KW-0812">Transmembrane</keyword>
<name>A0ABD6DCM5_9EURY</name>
<evidence type="ECO:0000313" key="3">
    <source>
        <dbReference type="Proteomes" id="UP001597034"/>
    </source>
</evidence>
<feature type="transmembrane region" description="Helical" evidence="1">
    <location>
        <begin position="20"/>
        <end position="37"/>
    </location>
</feature>
<accession>A0ABD6DCM5</accession>
<organism evidence="2 3">
    <name type="scientific">Haloarchaeobius litoreus</name>
    <dbReference type="NCBI Taxonomy" id="755306"/>
    <lineage>
        <taxon>Archaea</taxon>
        <taxon>Methanobacteriati</taxon>
        <taxon>Methanobacteriota</taxon>
        <taxon>Stenosarchaea group</taxon>
        <taxon>Halobacteria</taxon>
        <taxon>Halobacteriales</taxon>
        <taxon>Halorubellaceae</taxon>
        <taxon>Haloarchaeobius</taxon>
    </lineage>
</organism>
<keyword evidence="3" id="KW-1185">Reference proteome</keyword>
<reference evidence="2 3" key="1">
    <citation type="journal article" date="2019" name="Int. J. Syst. Evol. Microbiol.">
        <title>The Global Catalogue of Microorganisms (GCM) 10K type strain sequencing project: providing services to taxonomists for standard genome sequencing and annotation.</title>
        <authorList>
            <consortium name="The Broad Institute Genomics Platform"/>
            <consortium name="The Broad Institute Genome Sequencing Center for Infectious Disease"/>
            <person name="Wu L."/>
            <person name="Ma J."/>
        </authorList>
    </citation>
    <scope>NUCLEOTIDE SEQUENCE [LARGE SCALE GENOMIC DNA]</scope>
    <source>
        <strain evidence="2 3">CGMCC 1.10390</strain>
    </source>
</reference>
<dbReference type="Proteomes" id="UP001597034">
    <property type="component" value="Unassembled WGS sequence"/>
</dbReference>
<protein>
    <submittedName>
        <fullName evidence="2">Uncharacterized protein</fullName>
    </submittedName>
</protein>
<dbReference type="AlphaFoldDB" id="A0ABD6DCM5"/>
<evidence type="ECO:0000256" key="1">
    <source>
        <dbReference type="SAM" id="Phobius"/>
    </source>
</evidence>
<sequence>MAESPQVTTRNPVVMRRQQAVSLAGVGLIAIGVWLPWLRPTQETIPLVYLPGMSSGVEYLGFPLLVWSVLVALGLLARPDSQFTVTAALVTGCAGSLAAAVEFQSLLGSQ</sequence>
<proteinExistence type="predicted"/>
<gene>
    <name evidence="2" type="ORF">ACFSBL_00030</name>
</gene>
<comment type="caution">
    <text evidence="2">The sequence shown here is derived from an EMBL/GenBank/DDBJ whole genome shotgun (WGS) entry which is preliminary data.</text>
</comment>
<evidence type="ECO:0000313" key="2">
    <source>
        <dbReference type="EMBL" id="MFD1644064.1"/>
    </source>
</evidence>
<feature type="transmembrane region" description="Helical" evidence="1">
    <location>
        <begin position="83"/>
        <end position="101"/>
    </location>
</feature>
<feature type="transmembrane region" description="Helical" evidence="1">
    <location>
        <begin position="57"/>
        <end position="76"/>
    </location>
</feature>